<dbReference type="GO" id="GO:0031419">
    <property type="term" value="F:cobalamin binding"/>
    <property type="evidence" value="ECO:0007669"/>
    <property type="project" value="InterPro"/>
</dbReference>
<dbReference type="RefSeq" id="WP_180701597.1">
    <property type="nucleotide sequence ID" value="NZ_LN555523.1"/>
</dbReference>
<dbReference type="InterPro" id="IPR007197">
    <property type="entry name" value="rSAM"/>
</dbReference>
<gene>
    <name evidence="8" type="ORF">CRIB_1437</name>
</gene>
<dbReference type="EMBL" id="LN555523">
    <property type="protein sequence ID" value="CED94045.1"/>
    <property type="molecule type" value="Genomic_DNA"/>
</dbReference>
<dbReference type="InterPro" id="IPR006638">
    <property type="entry name" value="Elp3/MiaA/NifB-like_rSAM"/>
</dbReference>
<evidence type="ECO:0000313" key="8">
    <source>
        <dbReference type="EMBL" id="CED94045.1"/>
    </source>
</evidence>
<dbReference type="KEGG" id="ril:CRIB_1437"/>
<protein>
    <submittedName>
        <fullName evidence="8">Radical SAM domain protein</fullName>
        <ecNumber evidence="8">2.-.-.-</ecNumber>
    </submittedName>
</protein>
<dbReference type="SMART" id="SM00729">
    <property type="entry name" value="Elp3"/>
    <property type="match status" value="1"/>
</dbReference>
<dbReference type="InterPro" id="IPR058240">
    <property type="entry name" value="rSAM_sf"/>
</dbReference>
<dbReference type="Gene3D" id="3.40.50.280">
    <property type="entry name" value="Cobalamin-binding domain"/>
    <property type="match status" value="1"/>
</dbReference>
<dbReference type="SFLD" id="SFLDG01082">
    <property type="entry name" value="B12-binding_domain_containing"/>
    <property type="match status" value="1"/>
</dbReference>
<dbReference type="AlphaFoldDB" id="A0A1V1I1E5"/>
<dbReference type="CDD" id="cd01335">
    <property type="entry name" value="Radical_SAM"/>
    <property type="match status" value="1"/>
</dbReference>
<keyword evidence="2" id="KW-0949">S-adenosyl-L-methionine</keyword>
<dbReference type="SFLD" id="SFLDG01123">
    <property type="entry name" value="methyltransferase_(Class_B)"/>
    <property type="match status" value="1"/>
</dbReference>
<dbReference type="PROSITE" id="PS51918">
    <property type="entry name" value="RADICAL_SAM"/>
    <property type="match status" value="1"/>
</dbReference>
<feature type="domain" description="B12-binding" evidence="6">
    <location>
        <begin position="7"/>
        <end position="140"/>
    </location>
</feature>
<dbReference type="Pfam" id="PF04055">
    <property type="entry name" value="Radical_SAM"/>
    <property type="match status" value="1"/>
</dbReference>
<keyword evidence="8" id="KW-0808">Transferase</keyword>
<evidence type="ECO:0000259" key="7">
    <source>
        <dbReference type="PROSITE" id="PS51918"/>
    </source>
</evidence>
<dbReference type="InterPro" id="IPR034466">
    <property type="entry name" value="Methyltransferase_Class_B"/>
</dbReference>
<dbReference type="InterPro" id="IPR023404">
    <property type="entry name" value="rSAM_horseshoe"/>
</dbReference>
<sequence length="525" mass="62941">MDKIKEKFRILFISINNVWRYGNIGMDQLLGYLRNKGFNIDIQYYSNKTKLEEIMDSISMEYDLYAFSVNSSNYNKCCNIAKEIKNKKDDAIIDFGGGYPTRYYREIVSENKFIDYIVLGDGEKPTEYLLESLIKNKFFQCNLEIKHDSIVTPFDLDNKKDYFNTNITWTPAYDYYIRDSYNRNSRKVHCIQTKNNVCTGNCSFCNERHGKIVYKNIDDIVEQIEYVSKKFGVKKIFFTDDNILDPNTEIAKRRLFELCEKLKSKNLNLAYQCYMKANSIDDTPLDHRLLNIMREVGFVEVFIGIESGNQSDLDLYNKYTTVRDNYKIIDLLKKYNIFPILGFISFNPYSSKKSIKENFEFLCNVECTYLFNYLYSFVVINKYTDLYNKASKEGLLIDDEKQYLDVKYKYKNKEVEEVLEYVRNKMIPKLNKLDYELDWVTYSMLEHEIWYKDINRYSDKLAELKKRDIEVIKKYLSILFIEFDLEKFKKVEDKFWEYFINEESILKEIYDYYISLHNNEYCTNI</sequence>
<keyword evidence="3" id="KW-0479">Metal-binding</keyword>
<dbReference type="SFLD" id="SFLDS00029">
    <property type="entry name" value="Radical_SAM"/>
    <property type="match status" value="1"/>
</dbReference>
<accession>A0A1V1I1E5</accession>
<proteinExistence type="predicted"/>
<dbReference type="GO" id="GO:0046872">
    <property type="term" value="F:metal ion binding"/>
    <property type="evidence" value="ECO:0007669"/>
    <property type="project" value="UniProtKB-KW"/>
</dbReference>
<feature type="domain" description="Radical SAM core" evidence="7">
    <location>
        <begin position="183"/>
        <end position="414"/>
    </location>
</feature>
<evidence type="ECO:0000256" key="1">
    <source>
        <dbReference type="ARBA" id="ARBA00001966"/>
    </source>
</evidence>
<dbReference type="EC" id="2.-.-.-" evidence="8"/>
<keyword evidence="9" id="KW-1185">Reference proteome</keyword>
<evidence type="ECO:0000256" key="5">
    <source>
        <dbReference type="ARBA" id="ARBA00023014"/>
    </source>
</evidence>
<evidence type="ECO:0000259" key="6">
    <source>
        <dbReference type="PROSITE" id="PS51332"/>
    </source>
</evidence>
<reference evidence="8 9" key="1">
    <citation type="submission" date="2014-04" db="EMBL/GenBank/DDBJ databases">
        <authorList>
            <person name="Hornung B.V."/>
        </authorList>
    </citation>
    <scope>NUCLEOTIDE SEQUENCE [LARGE SCALE GENOMIC DNA]</scope>
    <source>
        <strain evidence="8 9">CRIB</strain>
    </source>
</reference>
<dbReference type="GeneID" id="82205472"/>
<keyword evidence="4" id="KW-0408">Iron</keyword>
<evidence type="ECO:0000256" key="4">
    <source>
        <dbReference type="ARBA" id="ARBA00023004"/>
    </source>
</evidence>
<dbReference type="GO" id="GO:0016740">
    <property type="term" value="F:transferase activity"/>
    <property type="evidence" value="ECO:0007669"/>
    <property type="project" value="UniProtKB-KW"/>
</dbReference>
<dbReference type="Gene3D" id="3.80.30.20">
    <property type="entry name" value="tm_1862 like domain"/>
    <property type="match status" value="1"/>
</dbReference>
<evidence type="ECO:0000313" key="9">
    <source>
        <dbReference type="Proteomes" id="UP000245622"/>
    </source>
</evidence>
<dbReference type="Pfam" id="PF02310">
    <property type="entry name" value="B12-binding"/>
    <property type="match status" value="1"/>
</dbReference>
<dbReference type="PANTHER" id="PTHR43409">
    <property type="entry name" value="ANAEROBIC MAGNESIUM-PROTOPORPHYRIN IX MONOMETHYL ESTER CYCLASE-RELATED"/>
    <property type="match status" value="1"/>
</dbReference>
<evidence type="ECO:0000256" key="3">
    <source>
        <dbReference type="ARBA" id="ARBA00022723"/>
    </source>
</evidence>
<dbReference type="InterPro" id="IPR051198">
    <property type="entry name" value="BchE-like"/>
</dbReference>
<dbReference type="SUPFAM" id="SSF102114">
    <property type="entry name" value="Radical SAM enzymes"/>
    <property type="match status" value="1"/>
</dbReference>
<name>A0A1V1I1E5_9FIRM</name>
<keyword evidence="5" id="KW-0411">Iron-sulfur</keyword>
<evidence type="ECO:0000256" key="2">
    <source>
        <dbReference type="ARBA" id="ARBA00022691"/>
    </source>
</evidence>
<dbReference type="Proteomes" id="UP000245622">
    <property type="component" value="Chromosome 1"/>
</dbReference>
<dbReference type="PROSITE" id="PS51332">
    <property type="entry name" value="B12_BINDING"/>
    <property type="match status" value="1"/>
</dbReference>
<dbReference type="GO" id="GO:0051539">
    <property type="term" value="F:4 iron, 4 sulfur cluster binding"/>
    <property type="evidence" value="ECO:0007669"/>
    <property type="project" value="UniProtKB-KW"/>
</dbReference>
<dbReference type="InterPro" id="IPR006158">
    <property type="entry name" value="Cobalamin-bd"/>
</dbReference>
<organism evidence="8 9">
    <name type="scientific">Romboutsia ilealis</name>
    <dbReference type="NCBI Taxonomy" id="1115758"/>
    <lineage>
        <taxon>Bacteria</taxon>
        <taxon>Bacillati</taxon>
        <taxon>Bacillota</taxon>
        <taxon>Clostridia</taxon>
        <taxon>Peptostreptococcales</taxon>
        <taxon>Peptostreptococcaceae</taxon>
        <taxon>Romboutsia</taxon>
    </lineage>
</organism>
<comment type="cofactor">
    <cofactor evidence="1">
        <name>[4Fe-4S] cluster</name>
        <dbReference type="ChEBI" id="CHEBI:49883"/>
    </cofactor>
</comment>
<dbReference type="CDD" id="cd02068">
    <property type="entry name" value="radical_SAM_B12_BD"/>
    <property type="match status" value="1"/>
</dbReference>